<evidence type="ECO:0000313" key="2">
    <source>
        <dbReference type="EMBL" id="EDR23990.1"/>
    </source>
</evidence>
<gene>
    <name evidence="2" type="ORF">EDI_187180</name>
</gene>
<dbReference type="Proteomes" id="UP000008076">
    <property type="component" value="Unassembled WGS sequence"/>
</dbReference>
<keyword evidence="3" id="KW-1185">Reference proteome</keyword>
<evidence type="ECO:0000313" key="3">
    <source>
        <dbReference type="Proteomes" id="UP000008076"/>
    </source>
</evidence>
<feature type="chain" id="PRO_5002749428" evidence="1">
    <location>
        <begin position="18"/>
        <end position="235"/>
    </location>
</feature>
<dbReference type="eggNOG" id="ENOG502RC7M">
    <property type="taxonomic scope" value="Eukaryota"/>
</dbReference>
<dbReference type="OMA" id="FVPNSCQ"/>
<dbReference type="VEuPathDB" id="AmoebaDB:EDI_187180"/>
<organism evidence="3">
    <name type="scientific">Entamoeba dispar (strain ATCC PRA-260 / SAW760)</name>
    <dbReference type="NCBI Taxonomy" id="370354"/>
    <lineage>
        <taxon>Eukaryota</taxon>
        <taxon>Amoebozoa</taxon>
        <taxon>Evosea</taxon>
        <taxon>Archamoebae</taxon>
        <taxon>Mastigamoebida</taxon>
        <taxon>Entamoebidae</taxon>
        <taxon>Entamoeba</taxon>
    </lineage>
</organism>
<dbReference type="AlphaFoldDB" id="B0ENB3"/>
<reference evidence="3" key="1">
    <citation type="submission" date="2007-12" db="EMBL/GenBank/DDBJ databases">
        <title>Annotation of Entamoeba dispar SAW760.</title>
        <authorList>
            <person name="Lorenzi H."/>
            <person name="Inman J."/>
            <person name="Schobel S."/>
            <person name="Amedeo P."/>
            <person name="Caler E."/>
        </authorList>
    </citation>
    <scope>NUCLEOTIDE SEQUENCE [LARGE SCALE GENOMIC DNA]</scope>
    <source>
        <strain evidence="3">ATCC PRA-260 / SAW760</strain>
    </source>
</reference>
<keyword evidence="1" id="KW-0732">Signal</keyword>
<proteinExistence type="predicted"/>
<dbReference type="KEGG" id="edi:EDI_187180"/>
<accession>B0ENB3</accession>
<dbReference type="GeneID" id="5884772"/>
<feature type="signal peptide" evidence="1">
    <location>
        <begin position="1"/>
        <end position="17"/>
    </location>
</feature>
<dbReference type="EMBL" id="DS550068">
    <property type="protein sequence ID" value="EDR23990.1"/>
    <property type="molecule type" value="Genomic_DNA"/>
</dbReference>
<sequence>MIFVILLFVEFLSHGNALQVGRKEVYDTTYLCGILNTLGYSIDIQRPGRLAKTFQSFNIVSITSPQGNVVMSNKKLGGEVYEKLIEIIHRSSIIRLTTKSRKNKNGFSPLTGMTINNKIYDYNFHENLSFLGESFNDRIKSYFESQNTLHLSPCNEIFKELKNFVPNSCQVHFVQYFLPSPQISFIPISSTPSLISPTTALDQQQQQQQEFQPTYELLIPDYTRQGYLDLAQINN</sequence>
<name>B0ENB3_ENTDS</name>
<dbReference type="RefSeq" id="XP_001739633.1">
    <property type="nucleotide sequence ID" value="XM_001739581.1"/>
</dbReference>
<protein>
    <submittedName>
        <fullName evidence="2">Uncharacterized protein</fullName>
    </submittedName>
</protein>
<dbReference type="OrthoDB" id="28122at2759"/>
<evidence type="ECO:0000256" key="1">
    <source>
        <dbReference type="SAM" id="SignalP"/>
    </source>
</evidence>